<dbReference type="SUPFAM" id="SSF160574">
    <property type="entry name" value="BT0923-like"/>
    <property type="match status" value="1"/>
</dbReference>
<feature type="region of interest" description="Disordered" evidence="1">
    <location>
        <begin position="20"/>
        <end position="47"/>
    </location>
</feature>
<dbReference type="RefSeq" id="WP_380897613.1">
    <property type="nucleotide sequence ID" value="NZ_JBHTKY010000023.1"/>
</dbReference>
<evidence type="ECO:0000259" key="3">
    <source>
        <dbReference type="Pfam" id="PF11396"/>
    </source>
</evidence>
<dbReference type="Gene3D" id="3.40.1420.30">
    <property type="match status" value="1"/>
</dbReference>
<sequence>MKKLLLVGAVTLLFACNNPNKQAENIDNNPTGGIAEGSSDGPIPANNPADILPHTAKQFIETHFPNATILHVENKQSPVTDGTVFDVDLSDKTEIDFDKDGEWREISTEGNVEIPMVVLPLQVQEYIKANYAGQAIKSIDKDIDDMSVELKNDVDLVFDLNGKFLRVDK</sequence>
<keyword evidence="2" id="KW-0732">Signal</keyword>
<evidence type="ECO:0000256" key="2">
    <source>
        <dbReference type="SAM" id="SignalP"/>
    </source>
</evidence>
<organism evidence="4 5">
    <name type="scientific">Sphingobacterium daejeonense</name>
    <dbReference type="NCBI Taxonomy" id="371142"/>
    <lineage>
        <taxon>Bacteria</taxon>
        <taxon>Pseudomonadati</taxon>
        <taxon>Bacteroidota</taxon>
        <taxon>Sphingobacteriia</taxon>
        <taxon>Sphingobacteriales</taxon>
        <taxon>Sphingobacteriaceae</taxon>
        <taxon>Sphingobacterium</taxon>
    </lineage>
</organism>
<dbReference type="InterPro" id="IPR021533">
    <property type="entry name" value="PepSY-like"/>
</dbReference>
<feature type="domain" description="Putative beta-lactamase-inhibitor-like PepSY-like" evidence="3">
    <location>
        <begin position="85"/>
        <end position="165"/>
    </location>
</feature>
<feature type="domain" description="Putative beta-lactamase-inhibitor-like PepSY-like" evidence="3">
    <location>
        <begin position="48"/>
        <end position="76"/>
    </location>
</feature>
<feature type="compositionally biased region" description="Polar residues" evidence="1">
    <location>
        <begin position="20"/>
        <end position="31"/>
    </location>
</feature>
<proteinExistence type="predicted"/>
<dbReference type="PROSITE" id="PS51257">
    <property type="entry name" value="PROKAR_LIPOPROTEIN"/>
    <property type="match status" value="1"/>
</dbReference>
<evidence type="ECO:0000256" key="1">
    <source>
        <dbReference type="SAM" id="MobiDB-lite"/>
    </source>
</evidence>
<reference evidence="5" key="1">
    <citation type="journal article" date="2019" name="Int. J. Syst. Evol. Microbiol.">
        <title>The Global Catalogue of Microorganisms (GCM) 10K type strain sequencing project: providing services to taxonomists for standard genome sequencing and annotation.</title>
        <authorList>
            <consortium name="The Broad Institute Genomics Platform"/>
            <consortium name="The Broad Institute Genome Sequencing Center for Infectious Disease"/>
            <person name="Wu L."/>
            <person name="Ma J."/>
        </authorList>
    </citation>
    <scope>NUCLEOTIDE SEQUENCE [LARGE SCALE GENOMIC DNA]</scope>
    <source>
        <strain evidence="5">CCUG 52468</strain>
    </source>
</reference>
<dbReference type="Proteomes" id="UP001597205">
    <property type="component" value="Unassembled WGS sequence"/>
</dbReference>
<dbReference type="EMBL" id="JBHTKY010000023">
    <property type="protein sequence ID" value="MFD1166734.1"/>
    <property type="molecule type" value="Genomic_DNA"/>
</dbReference>
<keyword evidence="5" id="KW-1185">Reference proteome</keyword>
<evidence type="ECO:0000313" key="5">
    <source>
        <dbReference type="Proteomes" id="UP001597205"/>
    </source>
</evidence>
<feature type="signal peptide" evidence="2">
    <location>
        <begin position="1"/>
        <end position="23"/>
    </location>
</feature>
<protein>
    <submittedName>
        <fullName evidence="4">PepSY-like domain-containing protein</fullName>
    </submittedName>
</protein>
<name>A0ABW3RNF3_9SPHI</name>
<gene>
    <name evidence="4" type="ORF">ACFQ2C_14070</name>
</gene>
<comment type="caution">
    <text evidence="4">The sequence shown here is derived from an EMBL/GenBank/DDBJ whole genome shotgun (WGS) entry which is preliminary data.</text>
</comment>
<feature type="chain" id="PRO_5045968639" evidence="2">
    <location>
        <begin position="24"/>
        <end position="169"/>
    </location>
</feature>
<evidence type="ECO:0000313" key="4">
    <source>
        <dbReference type="EMBL" id="MFD1166734.1"/>
    </source>
</evidence>
<dbReference type="Pfam" id="PF11396">
    <property type="entry name" value="PepSY_like"/>
    <property type="match status" value="2"/>
</dbReference>
<accession>A0ABW3RNF3</accession>